<dbReference type="FunFam" id="3.10.290.10:FF:000001">
    <property type="entry name" value="30S ribosomal protein S4"/>
    <property type="match status" value="1"/>
</dbReference>
<evidence type="ECO:0000313" key="12">
    <source>
        <dbReference type="EMBL" id="OGZ94424.1"/>
    </source>
</evidence>
<dbReference type="PANTHER" id="PTHR11831:SF4">
    <property type="entry name" value="SMALL RIBOSOMAL SUBUNIT PROTEIN US4M"/>
    <property type="match status" value="1"/>
</dbReference>
<comment type="function">
    <text evidence="7">One of the primary rRNA binding proteins, it binds directly to 16S rRNA where it nucleates assembly of the body of the 30S subunit.</text>
</comment>
<evidence type="ECO:0000256" key="3">
    <source>
        <dbReference type="ARBA" id="ARBA00022884"/>
    </source>
</evidence>
<evidence type="ECO:0000313" key="13">
    <source>
        <dbReference type="Proteomes" id="UP000177152"/>
    </source>
</evidence>
<evidence type="ECO:0000256" key="7">
    <source>
        <dbReference type="HAMAP-Rule" id="MF_01306"/>
    </source>
</evidence>
<dbReference type="Proteomes" id="UP000177152">
    <property type="component" value="Unassembled WGS sequence"/>
</dbReference>
<dbReference type="InterPro" id="IPR002942">
    <property type="entry name" value="S4_RNA-bd"/>
</dbReference>
<dbReference type="Pfam" id="PF01479">
    <property type="entry name" value="S4"/>
    <property type="match status" value="1"/>
</dbReference>
<dbReference type="HAMAP" id="MF_01306_B">
    <property type="entry name" value="Ribosomal_uS4_B"/>
    <property type="match status" value="1"/>
</dbReference>
<comment type="similarity">
    <text evidence="1 7 8">Belongs to the universal ribosomal protein uS4 family.</text>
</comment>
<evidence type="ECO:0000256" key="6">
    <source>
        <dbReference type="ARBA" id="ARBA00035254"/>
    </source>
</evidence>
<dbReference type="Gene3D" id="1.10.1050.10">
    <property type="entry name" value="Ribosomal Protein S4 Delta 41, Chain A, domain 1"/>
    <property type="match status" value="1"/>
</dbReference>
<proteinExistence type="inferred from homology"/>
<dbReference type="NCBIfam" id="TIGR01017">
    <property type="entry name" value="rpsD_bact"/>
    <property type="match status" value="1"/>
</dbReference>
<protein>
    <recommendedName>
        <fullName evidence="6 7">Small ribosomal subunit protein uS4</fullName>
    </recommendedName>
</protein>
<dbReference type="EMBL" id="MHQC01000036">
    <property type="protein sequence ID" value="OGZ94424.1"/>
    <property type="molecule type" value="Genomic_DNA"/>
</dbReference>
<dbReference type="CDD" id="cd00165">
    <property type="entry name" value="S4"/>
    <property type="match status" value="1"/>
</dbReference>
<comment type="function">
    <text evidence="7">With S5 and S12 plays an important role in translational accuracy.</text>
</comment>
<gene>
    <name evidence="7" type="primary">rpsD</name>
    <name evidence="12" type="ORF">A2633_04060</name>
</gene>
<feature type="domain" description="Small ribosomal subunit protein uS4 N-terminal" evidence="11">
    <location>
        <begin position="3"/>
        <end position="101"/>
    </location>
</feature>
<dbReference type="GO" id="GO:0042274">
    <property type="term" value="P:ribosomal small subunit biogenesis"/>
    <property type="evidence" value="ECO:0007669"/>
    <property type="project" value="TreeGrafter"/>
</dbReference>
<dbReference type="InterPro" id="IPR001912">
    <property type="entry name" value="Ribosomal_uS4_N"/>
</dbReference>
<dbReference type="GO" id="GO:0015935">
    <property type="term" value="C:small ribosomal subunit"/>
    <property type="evidence" value="ECO:0007669"/>
    <property type="project" value="InterPro"/>
</dbReference>
<dbReference type="InterPro" id="IPR036986">
    <property type="entry name" value="S4_RNA-bd_sf"/>
</dbReference>
<evidence type="ECO:0000259" key="11">
    <source>
        <dbReference type="SMART" id="SM01390"/>
    </source>
</evidence>
<feature type="region of interest" description="Disordered" evidence="9">
    <location>
        <begin position="31"/>
        <end position="55"/>
    </location>
</feature>
<dbReference type="PROSITE" id="PS50889">
    <property type="entry name" value="S4"/>
    <property type="match status" value="1"/>
</dbReference>
<dbReference type="Gene3D" id="3.10.290.10">
    <property type="entry name" value="RNA-binding S4 domain"/>
    <property type="match status" value="1"/>
</dbReference>
<dbReference type="GO" id="GO:0006412">
    <property type="term" value="P:translation"/>
    <property type="evidence" value="ECO:0007669"/>
    <property type="project" value="UniProtKB-UniRule"/>
</dbReference>
<accession>A0A1G2K4Q5</accession>
<keyword evidence="5 7" id="KW-0687">Ribonucleoprotein</keyword>
<dbReference type="PANTHER" id="PTHR11831">
    <property type="entry name" value="30S 40S RIBOSOMAL PROTEIN"/>
    <property type="match status" value="1"/>
</dbReference>
<dbReference type="GO" id="GO:0003735">
    <property type="term" value="F:structural constituent of ribosome"/>
    <property type="evidence" value="ECO:0007669"/>
    <property type="project" value="InterPro"/>
</dbReference>
<reference evidence="12 13" key="1">
    <citation type="journal article" date="2016" name="Nat. Commun.">
        <title>Thousands of microbial genomes shed light on interconnected biogeochemical processes in an aquifer system.</title>
        <authorList>
            <person name="Anantharaman K."/>
            <person name="Brown C.T."/>
            <person name="Hug L.A."/>
            <person name="Sharon I."/>
            <person name="Castelle C.J."/>
            <person name="Probst A.J."/>
            <person name="Thomas B.C."/>
            <person name="Singh A."/>
            <person name="Wilkins M.J."/>
            <person name="Karaoz U."/>
            <person name="Brodie E.L."/>
            <person name="Williams K.H."/>
            <person name="Hubbard S.S."/>
            <person name="Banfield J.F."/>
        </authorList>
    </citation>
    <scope>NUCLEOTIDE SEQUENCE [LARGE SCALE GENOMIC DNA]</scope>
</reference>
<dbReference type="InterPro" id="IPR022801">
    <property type="entry name" value="Ribosomal_uS4"/>
</dbReference>
<dbReference type="InterPro" id="IPR018079">
    <property type="entry name" value="Ribosomal_uS4_CS"/>
</dbReference>
<dbReference type="GO" id="GO:0019843">
    <property type="term" value="F:rRNA binding"/>
    <property type="evidence" value="ECO:0007669"/>
    <property type="project" value="UniProtKB-UniRule"/>
</dbReference>
<comment type="caution">
    <text evidence="12">The sequence shown here is derived from an EMBL/GenBank/DDBJ whole genome shotgun (WGS) entry which is preliminary data.</text>
</comment>
<organism evidence="12 13">
    <name type="scientific">Candidatus Sungbacteria bacterium RIFCSPHIGHO2_01_FULL_47_32</name>
    <dbReference type="NCBI Taxonomy" id="1802264"/>
    <lineage>
        <taxon>Bacteria</taxon>
        <taxon>Candidatus Sungiibacteriota</taxon>
    </lineage>
</organism>
<evidence type="ECO:0000256" key="9">
    <source>
        <dbReference type="SAM" id="MobiDB-lite"/>
    </source>
</evidence>
<dbReference type="SMART" id="SM01390">
    <property type="entry name" value="Ribosomal_S4"/>
    <property type="match status" value="1"/>
</dbReference>
<sequence length="214" mass="24448">MAKVLEKVERRLGEKLFLKGERCAGPKCAVTRRPYPPGAHGKGAKRGGRRGGGSQFAVELREKQKVRYLYGLREAMLRRYFEEALRDKKHPTGDALINMLEKRLDNVMFRAGLAPSRNTARHLVSYGHVLVNGRAVNKPSYIVRKGDVVELKQKSSSNDKILTETQKAMLKKFAAPLWMKFNVDDLKIEIVSQPYDTDLRIDPKMRSVVEFYSR</sequence>
<comment type="subunit">
    <text evidence="7">Part of the 30S ribosomal subunit. Contacts protein S5. The interaction surface between S4 and S5 is involved in control of translational fidelity.</text>
</comment>
<keyword evidence="3 7" id="KW-0694">RNA-binding</keyword>
<evidence type="ECO:0000256" key="8">
    <source>
        <dbReference type="RuleBase" id="RU003699"/>
    </source>
</evidence>
<dbReference type="Pfam" id="PF00163">
    <property type="entry name" value="Ribosomal_S4"/>
    <property type="match status" value="1"/>
</dbReference>
<name>A0A1G2K4Q5_9BACT</name>
<evidence type="ECO:0000256" key="4">
    <source>
        <dbReference type="ARBA" id="ARBA00022980"/>
    </source>
</evidence>
<feature type="domain" description="RNA-binding S4" evidence="10">
    <location>
        <begin position="102"/>
        <end position="162"/>
    </location>
</feature>
<dbReference type="SUPFAM" id="SSF55174">
    <property type="entry name" value="Alpha-L RNA-binding motif"/>
    <property type="match status" value="1"/>
</dbReference>
<evidence type="ECO:0000256" key="1">
    <source>
        <dbReference type="ARBA" id="ARBA00007465"/>
    </source>
</evidence>
<dbReference type="PROSITE" id="PS00632">
    <property type="entry name" value="RIBOSOMAL_S4"/>
    <property type="match status" value="1"/>
</dbReference>
<keyword evidence="4 7" id="KW-0689">Ribosomal protein</keyword>
<evidence type="ECO:0000256" key="2">
    <source>
        <dbReference type="ARBA" id="ARBA00022730"/>
    </source>
</evidence>
<dbReference type="SMART" id="SM00363">
    <property type="entry name" value="S4"/>
    <property type="match status" value="1"/>
</dbReference>
<dbReference type="NCBIfam" id="NF003717">
    <property type="entry name" value="PRK05327.1"/>
    <property type="match status" value="1"/>
</dbReference>
<keyword evidence="2 7" id="KW-0699">rRNA-binding</keyword>
<dbReference type="AlphaFoldDB" id="A0A1G2K4Q5"/>
<evidence type="ECO:0000256" key="5">
    <source>
        <dbReference type="ARBA" id="ARBA00023274"/>
    </source>
</evidence>
<dbReference type="InterPro" id="IPR005709">
    <property type="entry name" value="Ribosomal_uS4_bac-type"/>
</dbReference>
<evidence type="ECO:0000259" key="10">
    <source>
        <dbReference type="SMART" id="SM00363"/>
    </source>
</evidence>